<evidence type="ECO:0000313" key="2">
    <source>
        <dbReference type="EMBL" id="MBE9069416.1"/>
    </source>
</evidence>
<accession>A0A928ZXQ5</accession>
<dbReference type="RefSeq" id="WP_193995320.1">
    <property type="nucleotide sequence ID" value="NZ_JADEXP010000271.1"/>
</dbReference>
<feature type="transmembrane region" description="Helical" evidence="1">
    <location>
        <begin position="272"/>
        <end position="289"/>
    </location>
</feature>
<gene>
    <name evidence="2" type="ORF">IQ260_22480</name>
</gene>
<feature type="transmembrane region" description="Helical" evidence="1">
    <location>
        <begin position="343"/>
        <end position="366"/>
    </location>
</feature>
<feature type="non-terminal residue" evidence="2">
    <location>
        <position position="1"/>
    </location>
</feature>
<name>A0A928ZXQ5_LEPEC</name>
<keyword evidence="1" id="KW-0812">Transmembrane</keyword>
<sequence length="419" mass="48125">ALENSTVQQPNRTDHTFQWKRKDWSLEDSELRLTVSIQGDEIGYYGYWLKIPEAFTREYRETRNLARFFDVNASSILVDGSLIIACLFYLIAMARGQIGWRSGLTPAFIVLAVSLLAQWNTLPLAKSYYSTTQNYYLFWVQAIFDSLYNAIVRAVPVYFLWAGGQQLARRVWPQQDMILPRHPSRLVTFTQAYWRGLMLAGLSMAYMVTFYLIATYVFDTWSPMGVDYSNLFSTPLPFMSALRNGILPAIGEELEARLVGISIVLLLLRHRWLALLIPGGLWAFAHLGYVSEPFYLRGIELWLPAIFLYGLFFLRFGLLTTIVGHCTYNSLLGAMLLLKAQDIYLVSSGILVIMLLLLPLLPGVWLRWRHPQEWQQALKDERLQLRSAMPEDYDQIVSLPLGSVTLPKQLTDVRSCHCR</sequence>
<proteinExistence type="predicted"/>
<keyword evidence="3" id="KW-1185">Reference proteome</keyword>
<reference evidence="2" key="1">
    <citation type="submission" date="2020-10" db="EMBL/GenBank/DDBJ databases">
        <authorList>
            <person name="Castelo-Branco R."/>
            <person name="Eusebio N."/>
            <person name="Adriana R."/>
            <person name="Vieira A."/>
            <person name="Brugerolle De Fraissinette N."/>
            <person name="Rezende De Castro R."/>
            <person name="Schneider M.P."/>
            <person name="Vasconcelos V."/>
            <person name="Leao P.N."/>
        </authorList>
    </citation>
    <scope>NUCLEOTIDE SEQUENCE</scope>
    <source>
        <strain evidence="2">LEGE 11479</strain>
    </source>
</reference>
<protein>
    <recommendedName>
        <fullName evidence="4">CPBP family intramembrane metalloprotease</fullName>
    </recommendedName>
</protein>
<evidence type="ECO:0000313" key="3">
    <source>
        <dbReference type="Proteomes" id="UP000615026"/>
    </source>
</evidence>
<dbReference type="EMBL" id="JADEXP010000271">
    <property type="protein sequence ID" value="MBE9069416.1"/>
    <property type="molecule type" value="Genomic_DNA"/>
</dbReference>
<feature type="transmembrane region" description="Helical" evidence="1">
    <location>
        <begin position="98"/>
        <end position="117"/>
    </location>
</feature>
<organism evidence="2 3">
    <name type="scientific">Leptolyngbya cf. ectocarpi LEGE 11479</name>
    <dbReference type="NCBI Taxonomy" id="1828722"/>
    <lineage>
        <taxon>Bacteria</taxon>
        <taxon>Bacillati</taxon>
        <taxon>Cyanobacteriota</taxon>
        <taxon>Cyanophyceae</taxon>
        <taxon>Leptolyngbyales</taxon>
        <taxon>Leptolyngbyaceae</taxon>
        <taxon>Leptolyngbya group</taxon>
        <taxon>Leptolyngbya</taxon>
    </lineage>
</organism>
<feature type="transmembrane region" description="Helical" evidence="1">
    <location>
        <begin position="73"/>
        <end position="91"/>
    </location>
</feature>
<feature type="transmembrane region" description="Helical" evidence="1">
    <location>
        <begin position="301"/>
        <end position="323"/>
    </location>
</feature>
<feature type="transmembrane region" description="Helical" evidence="1">
    <location>
        <begin position="192"/>
        <end position="218"/>
    </location>
</feature>
<evidence type="ECO:0000256" key="1">
    <source>
        <dbReference type="SAM" id="Phobius"/>
    </source>
</evidence>
<dbReference type="Proteomes" id="UP000615026">
    <property type="component" value="Unassembled WGS sequence"/>
</dbReference>
<keyword evidence="1" id="KW-1133">Transmembrane helix</keyword>
<keyword evidence="1" id="KW-0472">Membrane</keyword>
<comment type="caution">
    <text evidence="2">The sequence shown here is derived from an EMBL/GenBank/DDBJ whole genome shotgun (WGS) entry which is preliminary data.</text>
</comment>
<feature type="transmembrane region" description="Helical" evidence="1">
    <location>
        <begin position="137"/>
        <end position="161"/>
    </location>
</feature>
<evidence type="ECO:0008006" key="4">
    <source>
        <dbReference type="Google" id="ProtNLM"/>
    </source>
</evidence>
<dbReference type="AlphaFoldDB" id="A0A928ZXQ5"/>